<dbReference type="EMBL" id="JPMI01000232">
    <property type="protein sequence ID" value="KFA89816.1"/>
    <property type="molecule type" value="Genomic_DNA"/>
</dbReference>
<dbReference type="AlphaFoldDB" id="A0A084SMY1"/>
<protein>
    <submittedName>
        <fullName evidence="1">Uncharacterized protein</fullName>
    </submittedName>
</protein>
<dbReference type="Proteomes" id="UP000028547">
    <property type="component" value="Unassembled WGS sequence"/>
</dbReference>
<name>A0A084SMY1_9BACT</name>
<dbReference type="InterPro" id="IPR011751">
    <property type="entry name" value="Mxa_paralog_2265"/>
</dbReference>
<reference evidence="1 2" key="1">
    <citation type="submission" date="2014-07" db="EMBL/GenBank/DDBJ databases">
        <title>Draft Genome Sequence of Gephyronic Acid Producer, Cystobacter violaceus Strain Cb vi76.</title>
        <authorList>
            <person name="Stevens D.C."/>
            <person name="Young J."/>
            <person name="Carmichael R."/>
            <person name="Tan J."/>
            <person name="Taylor R.E."/>
        </authorList>
    </citation>
    <scope>NUCLEOTIDE SEQUENCE [LARGE SCALE GENOMIC DNA]</scope>
    <source>
        <strain evidence="1 2">Cb vi76</strain>
    </source>
</reference>
<sequence length="190" mass="21158">MARRIEQSTPEDLVSGLFCENAYLSIREMLGRDAADSVRAATWPLRPWASFQRYPVGELLRMMDAAADLADKQGLLSYPQALEEMGGWVTRITQGTPFSRAAHLAVGNDPHERLAVSQASARVLVTYGERKYEREGPTHARLIWKRELMGPSFLLGAYTVIAQNISGVHITVTLGPCLEPGMNFQLHCSW</sequence>
<comment type="caution">
    <text evidence="1">The sequence shown here is derived from an EMBL/GenBank/DDBJ whole genome shotgun (WGS) entry which is preliminary data.</text>
</comment>
<evidence type="ECO:0000313" key="1">
    <source>
        <dbReference type="EMBL" id="KFA89816.1"/>
    </source>
</evidence>
<accession>A0A084SMY1</accession>
<evidence type="ECO:0000313" key="2">
    <source>
        <dbReference type="Proteomes" id="UP000028547"/>
    </source>
</evidence>
<organism evidence="1 2">
    <name type="scientific">Archangium violaceum Cb vi76</name>
    <dbReference type="NCBI Taxonomy" id="1406225"/>
    <lineage>
        <taxon>Bacteria</taxon>
        <taxon>Pseudomonadati</taxon>
        <taxon>Myxococcota</taxon>
        <taxon>Myxococcia</taxon>
        <taxon>Myxococcales</taxon>
        <taxon>Cystobacterineae</taxon>
        <taxon>Archangiaceae</taxon>
        <taxon>Archangium</taxon>
    </lineage>
</organism>
<gene>
    <name evidence="1" type="ORF">Q664_32225</name>
</gene>
<dbReference type="Pfam" id="PF09536">
    <property type="entry name" value="DUF2378"/>
    <property type="match status" value="1"/>
</dbReference>
<dbReference type="RefSeq" id="WP_043403822.1">
    <property type="nucleotide sequence ID" value="NZ_JPMI01000232.1"/>
</dbReference>
<dbReference type="NCBIfam" id="TIGR02265">
    <property type="entry name" value="Mxa_TIGR02265"/>
    <property type="match status" value="1"/>
</dbReference>
<proteinExistence type="predicted"/>